<sequence>GSLHLAWEYAQFPSDHHCFINMLHVPPEDFQVILSLIEDYPVFFNSSGNAQEVIEVQLE</sequence>
<reference evidence="2" key="2">
    <citation type="submission" date="2015-01" db="EMBL/GenBank/DDBJ databases">
        <title>Evolutionary Origins and Diversification of the Mycorrhizal Mutualists.</title>
        <authorList>
            <consortium name="DOE Joint Genome Institute"/>
            <consortium name="Mycorrhizal Genomics Consortium"/>
            <person name="Kohler A."/>
            <person name="Kuo A."/>
            <person name="Nagy L.G."/>
            <person name="Floudas D."/>
            <person name="Copeland A."/>
            <person name="Barry K.W."/>
            <person name="Cichocki N."/>
            <person name="Veneault-Fourrey C."/>
            <person name="LaButti K."/>
            <person name="Lindquist E.A."/>
            <person name="Lipzen A."/>
            <person name="Lundell T."/>
            <person name="Morin E."/>
            <person name="Murat C."/>
            <person name="Riley R."/>
            <person name="Ohm R."/>
            <person name="Sun H."/>
            <person name="Tunlid A."/>
            <person name="Henrissat B."/>
            <person name="Grigoriev I.V."/>
            <person name="Hibbett D.S."/>
            <person name="Martin F."/>
        </authorList>
    </citation>
    <scope>NUCLEOTIDE SEQUENCE [LARGE SCALE GENOMIC DNA]</scope>
    <source>
        <strain evidence="2">Ve08.2h10</strain>
    </source>
</reference>
<gene>
    <name evidence="1" type="ORF">PAXRUDRAFT_151093</name>
</gene>
<dbReference type="HOGENOM" id="CLU_2967353_0_0_1"/>
<evidence type="ECO:0000313" key="2">
    <source>
        <dbReference type="Proteomes" id="UP000054538"/>
    </source>
</evidence>
<reference evidence="1 2" key="1">
    <citation type="submission" date="2014-04" db="EMBL/GenBank/DDBJ databases">
        <authorList>
            <consortium name="DOE Joint Genome Institute"/>
            <person name="Kuo A."/>
            <person name="Kohler A."/>
            <person name="Jargeat P."/>
            <person name="Nagy L.G."/>
            <person name="Floudas D."/>
            <person name="Copeland A."/>
            <person name="Barry K.W."/>
            <person name="Cichocki N."/>
            <person name="Veneault-Fourrey C."/>
            <person name="LaButti K."/>
            <person name="Lindquist E.A."/>
            <person name="Lipzen A."/>
            <person name="Lundell T."/>
            <person name="Morin E."/>
            <person name="Murat C."/>
            <person name="Sun H."/>
            <person name="Tunlid A."/>
            <person name="Henrissat B."/>
            <person name="Grigoriev I.V."/>
            <person name="Hibbett D.S."/>
            <person name="Martin F."/>
            <person name="Nordberg H.P."/>
            <person name="Cantor M.N."/>
            <person name="Hua S.X."/>
        </authorList>
    </citation>
    <scope>NUCLEOTIDE SEQUENCE [LARGE SCALE GENOMIC DNA]</scope>
    <source>
        <strain evidence="1 2">Ve08.2h10</strain>
    </source>
</reference>
<proteinExistence type="predicted"/>
<dbReference type="AlphaFoldDB" id="A0A0D0D2U2"/>
<accession>A0A0D0D2U2</accession>
<dbReference type="Proteomes" id="UP000054538">
    <property type="component" value="Unassembled WGS sequence"/>
</dbReference>
<feature type="non-terminal residue" evidence="1">
    <location>
        <position position="1"/>
    </location>
</feature>
<protein>
    <submittedName>
        <fullName evidence="1">Uncharacterized protein</fullName>
    </submittedName>
</protein>
<evidence type="ECO:0000313" key="1">
    <source>
        <dbReference type="EMBL" id="KIK90797.1"/>
    </source>
</evidence>
<name>A0A0D0D2U2_9AGAM</name>
<organism evidence="1 2">
    <name type="scientific">Paxillus rubicundulus Ve08.2h10</name>
    <dbReference type="NCBI Taxonomy" id="930991"/>
    <lineage>
        <taxon>Eukaryota</taxon>
        <taxon>Fungi</taxon>
        <taxon>Dikarya</taxon>
        <taxon>Basidiomycota</taxon>
        <taxon>Agaricomycotina</taxon>
        <taxon>Agaricomycetes</taxon>
        <taxon>Agaricomycetidae</taxon>
        <taxon>Boletales</taxon>
        <taxon>Paxilineae</taxon>
        <taxon>Paxillaceae</taxon>
        <taxon>Paxillus</taxon>
    </lineage>
</organism>
<dbReference type="EMBL" id="KN825470">
    <property type="protein sequence ID" value="KIK90797.1"/>
    <property type="molecule type" value="Genomic_DNA"/>
</dbReference>
<keyword evidence="2" id="KW-1185">Reference proteome</keyword>
<dbReference type="InParanoid" id="A0A0D0D2U2"/>
<dbReference type="OrthoDB" id="3246760at2759"/>